<keyword evidence="1" id="KW-0472">Membrane</keyword>
<feature type="domain" description="Pyrrolo-quinoline quinone repeat" evidence="2">
    <location>
        <begin position="419"/>
        <end position="531"/>
    </location>
</feature>
<keyword evidence="1" id="KW-1133">Transmembrane helix</keyword>
<dbReference type="OrthoDB" id="5149466at2"/>
<dbReference type="PANTHER" id="PTHR34512">
    <property type="entry name" value="CELL SURFACE PROTEIN"/>
    <property type="match status" value="1"/>
</dbReference>
<dbReference type="Pfam" id="PF13360">
    <property type="entry name" value="PQQ_2"/>
    <property type="match status" value="1"/>
</dbReference>
<dbReference type="AlphaFoldDB" id="A0A4Q7M5M1"/>
<evidence type="ECO:0000259" key="2">
    <source>
        <dbReference type="Pfam" id="PF13360"/>
    </source>
</evidence>
<comment type="caution">
    <text evidence="3">The sequence shown here is derived from an EMBL/GenBank/DDBJ whole genome shotgun (WGS) entry which is preliminary data.</text>
</comment>
<accession>A0A4Q7M5M1</accession>
<gene>
    <name evidence="3" type="ORF">EV386_2191</name>
</gene>
<dbReference type="Gene3D" id="2.130.10.10">
    <property type="entry name" value="YVTN repeat-like/Quinoprotein amine dehydrogenase"/>
    <property type="match status" value="1"/>
</dbReference>
<dbReference type="InterPro" id="IPR002372">
    <property type="entry name" value="PQQ_rpt_dom"/>
</dbReference>
<evidence type="ECO:0000313" key="3">
    <source>
        <dbReference type="EMBL" id="RZS61878.1"/>
    </source>
</evidence>
<sequence>MARRRTPQTVAFDLIPDDEVDGSLADHLAPAGSAPRLRDRIASHLIEPRPSRRRPRAVRVAVATAAVAVVAGMLAADLPASERTAGLAGAPGAVADLSRAPRERWSLPLGNPVPVALMDGLLVVSEASARDAAEGGITLLGVRPRDGAVRWRTHLPTVWGCDSAVRASSAVALTYDAVDRVVCEGSSGVVVVGPGGEILTQRAPEPSDGFVVTIPGPDASRVHFATAPVDAATLTPGAAPSDVSPLSDHADVGDGPWTLAEAVTMPDLRIWREDAATGTVLWERTEPGERLAAGSEITNGSCVSTDEQGRAHLAGGASLSTGGDRVWAQTCSLDVALDLRTGEVLATRSPFAADSALWPPVQPLTGGRYAVAQTESAAADDGPWDVFSDYGALLGRVRGRPGDAWVADAAAPSLLFAGSPRSLVAYRAADGSVAWTAPRESLGVLAQVHGVVVLQTADAMVGLDAATGATRWTRPLADGQGAGLVVESVLTDGDRLVVVTRTGDGGGVLDAERVWAAYDVTNGKPQWTTTLRGAAAFVVGERLYSTDDSHLVALG</sequence>
<dbReference type="EMBL" id="SGWX01000001">
    <property type="protein sequence ID" value="RZS61878.1"/>
    <property type="molecule type" value="Genomic_DNA"/>
</dbReference>
<dbReference type="InterPro" id="IPR011047">
    <property type="entry name" value="Quinoprotein_ADH-like_sf"/>
</dbReference>
<organism evidence="3 4">
    <name type="scientific">Xylanimonas ulmi</name>
    <dbReference type="NCBI Taxonomy" id="228973"/>
    <lineage>
        <taxon>Bacteria</taxon>
        <taxon>Bacillati</taxon>
        <taxon>Actinomycetota</taxon>
        <taxon>Actinomycetes</taxon>
        <taxon>Micrococcales</taxon>
        <taxon>Promicromonosporaceae</taxon>
        <taxon>Xylanimonas</taxon>
    </lineage>
</organism>
<reference evidence="3 4" key="1">
    <citation type="submission" date="2019-02" db="EMBL/GenBank/DDBJ databases">
        <title>Sequencing the genomes of 1000 actinobacteria strains.</title>
        <authorList>
            <person name="Klenk H.-P."/>
        </authorList>
    </citation>
    <scope>NUCLEOTIDE SEQUENCE [LARGE SCALE GENOMIC DNA]</scope>
    <source>
        <strain evidence="3 4">DSM 16932</strain>
    </source>
</reference>
<dbReference type="RefSeq" id="WP_130414912.1">
    <property type="nucleotide sequence ID" value="NZ_SGWX01000001.1"/>
</dbReference>
<dbReference type="PANTHER" id="PTHR34512:SF30">
    <property type="entry name" value="OUTER MEMBRANE PROTEIN ASSEMBLY FACTOR BAMB"/>
    <property type="match status" value="1"/>
</dbReference>
<keyword evidence="1" id="KW-0812">Transmembrane</keyword>
<dbReference type="InterPro" id="IPR015943">
    <property type="entry name" value="WD40/YVTN_repeat-like_dom_sf"/>
</dbReference>
<name>A0A4Q7M5M1_9MICO</name>
<protein>
    <submittedName>
        <fullName evidence="3">Putative pyrroloquinoline-quinone binding quinoprotein</fullName>
    </submittedName>
</protein>
<dbReference type="SUPFAM" id="SSF50998">
    <property type="entry name" value="Quinoprotein alcohol dehydrogenase-like"/>
    <property type="match status" value="2"/>
</dbReference>
<keyword evidence="4" id="KW-1185">Reference proteome</keyword>
<feature type="transmembrane region" description="Helical" evidence="1">
    <location>
        <begin position="57"/>
        <end position="76"/>
    </location>
</feature>
<evidence type="ECO:0000256" key="1">
    <source>
        <dbReference type="SAM" id="Phobius"/>
    </source>
</evidence>
<dbReference type="Proteomes" id="UP000293852">
    <property type="component" value="Unassembled WGS sequence"/>
</dbReference>
<proteinExistence type="predicted"/>
<evidence type="ECO:0000313" key="4">
    <source>
        <dbReference type="Proteomes" id="UP000293852"/>
    </source>
</evidence>